<dbReference type="AlphaFoldDB" id="A0AAD9NDZ9"/>
<sequence length="446" mass="51496">MSLLRNRSKSAGMVHKAGLTGNVVMLQDTVIQLQQQLLQNQMENKKVKDQLNCLITLVKQAWSGDKSAVLHVANIVGVAVPEIVQEVTQDHIVLTAKPKSHAVNNWARLTIGMLNHEYRQLEEEMEEKQREYLRSRQAFLEDQIEPSYMKIARHNNTERRQANIVQPPPTPVQNGNSHHITQPSPQPEQSYIPKKKPTIRHLYRPASHRSKKGHDPNTIWSDVVPDQNQECLLNRLNDRQMIADYCDRQAVSYIDPYRYNKCGLFDEEDTPISDTVRKPQRPMSCKVQRQNDNLRARPRSAVLPKGQRPLRYETTRPISGPQKLMKNKQETGEKRPQSGKQATWRTFITHQQNESESQIGLTERSDQLPQRADIQLDSDDEIDPEIEARERRKREAEALLVKIKLPESVQKFHEDLANMEKMQHDFKSQTLSLQKKLGINPNGLIL</sequence>
<proteinExistence type="predicted"/>
<dbReference type="Proteomes" id="UP001208570">
    <property type="component" value="Unassembled WGS sequence"/>
</dbReference>
<feature type="region of interest" description="Disordered" evidence="2">
    <location>
        <begin position="163"/>
        <end position="193"/>
    </location>
</feature>
<evidence type="ECO:0000256" key="1">
    <source>
        <dbReference type="SAM" id="Coils"/>
    </source>
</evidence>
<keyword evidence="4" id="KW-1185">Reference proteome</keyword>
<reference evidence="3" key="1">
    <citation type="journal article" date="2023" name="Mol. Biol. Evol.">
        <title>Third-Generation Sequencing Reveals the Adaptive Role of the Epigenome in Three Deep-Sea Polychaetes.</title>
        <authorList>
            <person name="Perez M."/>
            <person name="Aroh O."/>
            <person name="Sun Y."/>
            <person name="Lan Y."/>
            <person name="Juniper S.K."/>
            <person name="Young C.R."/>
            <person name="Angers B."/>
            <person name="Qian P.Y."/>
        </authorList>
    </citation>
    <scope>NUCLEOTIDE SEQUENCE</scope>
    <source>
        <strain evidence="3">P08H-3</strain>
    </source>
</reference>
<feature type="compositionally biased region" description="Basic and acidic residues" evidence="2">
    <location>
        <begin position="327"/>
        <end position="336"/>
    </location>
</feature>
<feature type="compositionally biased region" description="Polar residues" evidence="2">
    <location>
        <begin position="172"/>
        <end position="189"/>
    </location>
</feature>
<organism evidence="3 4">
    <name type="scientific">Paralvinella palmiformis</name>
    <dbReference type="NCBI Taxonomy" id="53620"/>
    <lineage>
        <taxon>Eukaryota</taxon>
        <taxon>Metazoa</taxon>
        <taxon>Spiralia</taxon>
        <taxon>Lophotrochozoa</taxon>
        <taxon>Annelida</taxon>
        <taxon>Polychaeta</taxon>
        <taxon>Sedentaria</taxon>
        <taxon>Canalipalpata</taxon>
        <taxon>Terebellida</taxon>
        <taxon>Terebelliformia</taxon>
        <taxon>Alvinellidae</taxon>
        <taxon>Paralvinella</taxon>
    </lineage>
</organism>
<evidence type="ECO:0000313" key="4">
    <source>
        <dbReference type="Proteomes" id="UP001208570"/>
    </source>
</evidence>
<keyword evidence="1" id="KW-0175">Coiled coil</keyword>
<name>A0AAD9NDZ9_9ANNE</name>
<feature type="coiled-coil region" evidence="1">
    <location>
        <begin position="111"/>
        <end position="138"/>
    </location>
</feature>
<evidence type="ECO:0000313" key="3">
    <source>
        <dbReference type="EMBL" id="KAK2166807.1"/>
    </source>
</evidence>
<gene>
    <name evidence="3" type="ORF">LSH36_35g08011</name>
</gene>
<feature type="region of interest" description="Disordered" evidence="2">
    <location>
        <begin position="273"/>
        <end position="342"/>
    </location>
</feature>
<protein>
    <submittedName>
        <fullName evidence="3">Uncharacterized protein</fullName>
    </submittedName>
</protein>
<evidence type="ECO:0000256" key="2">
    <source>
        <dbReference type="SAM" id="MobiDB-lite"/>
    </source>
</evidence>
<comment type="caution">
    <text evidence="3">The sequence shown here is derived from an EMBL/GenBank/DDBJ whole genome shotgun (WGS) entry which is preliminary data.</text>
</comment>
<accession>A0AAD9NDZ9</accession>
<dbReference type="EMBL" id="JAODUP010000035">
    <property type="protein sequence ID" value="KAK2166807.1"/>
    <property type="molecule type" value="Genomic_DNA"/>
</dbReference>